<sequence>MALTPPFATPAQLASRWRPLSTDEEARATVLLSDASDQILAEDRHGTLDGLDSPTPILEQVACAMVQRAMESGPGAPAGVTQQATTVGPFSAQYTYANPTADLYLTKRDRRLLRFNRQRAASVDMWAGAYEGA</sequence>
<keyword evidence="2" id="KW-1185">Reference proteome</keyword>
<name>A0ABN6X7Z4_9CELL</name>
<reference evidence="2" key="1">
    <citation type="journal article" date="2019" name="Int. J. Syst. Evol. Microbiol.">
        <title>The Global Catalogue of Microorganisms (GCM) 10K type strain sequencing project: providing services to taxonomists for standard genome sequencing and annotation.</title>
        <authorList>
            <consortium name="The Broad Institute Genomics Platform"/>
            <consortium name="The Broad Institute Genome Sequencing Center for Infectious Disease"/>
            <person name="Wu L."/>
            <person name="Ma J."/>
        </authorList>
    </citation>
    <scope>NUCLEOTIDE SEQUENCE [LARGE SCALE GENOMIC DNA]</scope>
    <source>
        <strain evidence="2">NBRC 108565</strain>
    </source>
</reference>
<dbReference type="Pfam" id="PF09355">
    <property type="entry name" value="Phage_Gp19"/>
    <property type="match status" value="1"/>
</dbReference>
<organism evidence="1 2">
    <name type="scientific">Paraoerskovia sediminicola</name>
    <dbReference type="NCBI Taxonomy" id="1138587"/>
    <lineage>
        <taxon>Bacteria</taxon>
        <taxon>Bacillati</taxon>
        <taxon>Actinomycetota</taxon>
        <taxon>Actinomycetes</taxon>
        <taxon>Micrococcales</taxon>
        <taxon>Cellulomonadaceae</taxon>
        <taxon>Paraoerskovia</taxon>
    </lineage>
</organism>
<evidence type="ECO:0000313" key="1">
    <source>
        <dbReference type="EMBL" id="BDZ40819.1"/>
    </source>
</evidence>
<evidence type="ECO:0008006" key="3">
    <source>
        <dbReference type="Google" id="ProtNLM"/>
    </source>
</evidence>
<protein>
    <recommendedName>
        <fullName evidence="3">Phage protein Gp19/Gp15/Gp42</fullName>
    </recommendedName>
</protein>
<dbReference type="InterPro" id="IPR018963">
    <property type="entry name" value="Mycophage_D29_Gp19"/>
</dbReference>
<proteinExistence type="predicted"/>
<dbReference type="Proteomes" id="UP001321475">
    <property type="component" value="Chromosome"/>
</dbReference>
<dbReference type="EMBL" id="AP027729">
    <property type="protein sequence ID" value="BDZ40819.1"/>
    <property type="molecule type" value="Genomic_DNA"/>
</dbReference>
<evidence type="ECO:0000313" key="2">
    <source>
        <dbReference type="Proteomes" id="UP001321475"/>
    </source>
</evidence>
<accession>A0ABN6X7Z4</accession>
<dbReference type="RefSeq" id="WP_286218147.1">
    <property type="nucleotide sequence ID" value="NZ_AP027729.1"/>
</dbReference>
<gene>
    <name evidence="1" type="ORF">GCM10025865_01180</name>
</gene>